<sequence length="60" mass="6429">MQMQLTLSGELDPDRLHQAVQTVVDRIPTWWPGSATTSRNRCKSSPAPVAPGATSTSVPP</sequence>
<dbReference type="AlphaFoldDB" id="X8BJP1"/>
<dbReference type="EMBL" id="JAOB01000039">
    <property type="protein sequence ID" value="EUA44104.1"/>
    <property type="molecule type" value="Genomic_DNA"/>
</dbReference>
<dbReference type="EC" id="5.1.1.-" evidence="2"/>
<dbReference type="GO" id="GO:0016853">
    <property type="term" value="F:isomerase activity"/>
    <property type="evidence" value="ECO:0007669"/>
    <property type="project" value="UniProtKB-KW"/>
</dbReference>
<feature type="region of interest" description="Disordered" evidence="1">
    <location>
        <begin position="32"/>
        <end position="60"/>
    </location>
</feature>
<keyword evidence="2" id="KW-0413">Isomerase</keyword>
<evidence type="ECO:0000256" key="1">
    <source>
        <dbReference type="SAM" id="MobiDB-lite"/>
    </source>
</evidence>
<proteinExistence type="predicted"/>
<organism evidence="2">
    <name type="scientific">Mycobacterium xenopi 4042</name>
    <dbReference type="NCBI Taxonomy" id="1299334"/>
    <lineage>
        <taxon>Bacteria</taxon>
        <taxon>Bacillati</taxon>
        <taxon>Actinomycetota</taxon>
        <taxon>Actinomycetes</taxon>
        <taxon>Mycobacteriales</taxon>
        <taxon>Mycobacteriaceae</taxon>
        <taxon>Mycobacterium</taxon>
    </lineage>
</organism>
<reference evidence="2" key="1">
    <citation type="submission" date="2014-01" db="EMBL/GenBank/DDBJ databases">
        <authorList>
            <person name="Brown-Elliot B."/>
            <person name="Wallace R."/>
            <person name="Lenaerts A."/>
            <person name="Ordway D."/>
            <person name="DeGroote M.A."/>
            <person name="Parker T."/>
            <person name="Sizemore C."/>
            <person name="Tallon L.J."/>
            <person name="Sadzewicz L.K."/>
            <person name="Sengamalay N."/>
            <person name="Fraser C.M."/>
            <person name="Hine E."/>
            <person name="Shefchek K.A."/>
            <person name="Das S.P."/>
            <person name="Tettelin H."/>
        </authorList>
    </citation>
    <scope>NUCLEOTIDE SEQUENCE [LARGE SCALE GENOMIC DNA]</scope>
    <source>
        <strain evidence="2">4042</strain>
    </source>
</reference>
<evidence type="ECO:0000313" key="2">
    <source>
        <dbReference type="EMBL" id="EUA44104.1"/>
    </source>
</evidence>
<name>X8BJP1_MYCXE</name>
<accession>X8BJP1</accession>
<comment type="caution">
    <text evidence="2">The sequence shown here is derived from an EMBL/GenBank/DDBJ whole genome shotgun (WGS) entry which is preliminary data.</text>
</comment>
<protein>
    <submittedName>
        <fullName evidence="2">Linear gramicidin synthetase subunit D domain protein</fullName>
        <ecNumber evidence="2">5.1.1.-</ecNumber>
    </submittedName>
</protein>
<gene>
    <name evidence="2" type="ORF">I553_3051</name>
</gene>
<dbReference type="PATRIC" id="fig|1299334.3.peg.3849"/>